<protein>
    <submittedName>
        <fullName evidence="1">LPS export ABC transporter periplasmic protein LptC</fullName>
    </submittedName>
</protein>
<dbReference type="Pfam" id="PF06835">
    <property type="entry name" value="LptC"/>
    <property type="match status" value="1"/>
</dbReference>
<dbReference type="NCBIfam" id="TIGR04409">
    <property type="entry name" value="LptC_YrbK"/>
    <property type="match status" value="1"/>
</dbReference>
<evidence type="ECO:0000313" key="2">
    <source>
        <dbReference type="Proteomes" id="UP000326509"/>
    </source>
</evidence>
<accession>A0A5J4IU51</accession>
<dbReference type="Proteomes" id="UP000326509">
    <property type="component" value="Unassembled WGS sequence"/>
</dbReference>
<reference evidence="1 2" key="1">
    <citation type="submission" date="2019-08" db="EMBL/GenBank/DDBJ databases">
        <title>Draft genome sequence of Ulvibacter marinus type strain NBRC 109484.</title>
        <authorList>
            <person name="Kawano K."/>
            <person name="Ushijima N."/>
            <person name="Kihara M."/>
            <person name="Itoh H."/>
        </authorList>
    </citation>
    <scope>NUCLEOTIDE SEQUENCE [LARGE SCALE GENOMIC DNA]</scope>
    <source>
        <strain evidence="1 2">NBRC 109484</strain>
    </source>
</reference>
<dbReference type="EMBL" id="BKCG01000001">
    <property type="protein sequence ID" value="GER58204.1"/>
    <property type="molecule type" value="Genomic_DNA"/>
</dbReference>
<dbReference type="RefSeq" id="WP_151672295.1">
    <property type="nucleotide sequence ID" value="NZ_BKCG01000001.1"/>
</dbReference>
<dbReference type="OrthoDB" id="1427074at2"/>
<sequence>MSAIAHSLKSVIAISMAVTLFACDGSYKDKQQLSIKDDAPLAMGKEINLKYTDSGKVVTNLLAEALLDYSNYDFPYQEFPEGIEVRFWQDGKRSTVTSDYAIRFNGTGMIDLRDNVVLVTSDSLVLKASQLYWDQNNKWVFTDQPYQIKFKDGSYNDGARFDSSQDFTEFLSRKNTGVQLIDQKEIQEDGKQDL</sequence>
<dbReference type="AlphaFoldDB" id="A0A5J4IU51"/>
<dbReference type="InterPro" id="IPR026265">
    <property type="entry name" value="LptC"/>
</dbReference>
<dbReference type="GO" id="GO:0015221">
    <property type="term" value="F:lipopolysaccharide transmembrane transporter activity"/>
    <property type="evidence" value="ECO:0007669"/>
    <property type="project" value="InterPro"/>
</dbReference>
<comment type="caution">
    <text evidence="1">The sequence shown here is derived from an EMBL/GenBank/DDBJ whole genome shotgun (WGS) entry which is preliminary data.</text>
</comment>
<name>A0A5J4IU51_9FLAO</name>
<dbReference type="InterPro" id="IPR010664">
    <property type="entry name" value="LipoPS_assembly_LptC-rel"/>
</dbReference>
<gene>
    <name evidence="1" type="ORF">ULMA_03120</name>
</gene>
<keyword evidence="2" id="KW-1185">Reference proteome</keyword>
<evidence type="ECO:0000313" key="1">
    <source>
        <dbReference type="EMBL" id="GER58204.1"/>
    </source>
</evidence>
<organism evidence="1 2">
    <name type="scientific">Patiriisocius marinus</name>
    <dbReference type="NCBI Taxonomy" id="1397112"/>
    <lineage>
        <taxon>Bacteria</taxon>
        <taxon>Pseudomonadati</taxon>
        <taxon>Bacteroidota</taxon>
        <taxon>Flavobacteriia</taxon>
        <taxon>Flavobacteriales</taxon>
        <taxon>Flavobacteriaceae</taxon>
        <taxon>Patiriisocius</taxon>
    </lineage>
</organism>
<dbReference type="GO" id="GO:0005886">
    <property type="term" value="C:plasma membrane"/>
    <property type="evidence" value="ECO:0007669"/>
    <property type="project" value="InterPro"/>
</dbReference>
<proteinExistence type="predicted"/>